<dbReference type="Pfam" id="PF20199">
    <property type="entry name" value="RepSA"/>
    <property type="match status" value="1"/>
</dbReference>
<organism evidence="1 2">
    <name type="scientific">Streptomyces kanamyceticus</name>
    <dbReference type="NCBI Taxonomy" id="1967"/>
    <lineage>
        <taxon>Bacteria</taxon>
        <taxon>Bacillati</taxon>
        <taxon>Actinomycetota</taxon>
        <taxon>Actinomycetes</taxon>
        <taxon>Kitasatosporales</taxon>
        <taxon>Streptomycetaceae</taxon>
        <taxon>Streptomyces</taxon>
    </lineage>
</organism>
<accession>A0A5J6GTJ5</accession>
<keyword evidence="2" id="KW-1185">Reference proteome</keyword>
<dbReference type="KEGG" id="ska:CP970_25285"/>
<evidence type="ECO:0000313" key="1">
    <source>
        <dbReference type="EMBL" id="QEU97561.1"/>
    </source>
</evidence>
<dbReference type="OrthoDB" id="3203793at2"/>
<dbReference type="InterPro" id="IPR046828">
    <property type="entry name" value="RepSA"/>
</dbReference>
<dbReference type="Proteomes" id="UP000325529">
    <property type="component" value="Chromosome"/>
</dbReference>
<sequence>MLDQAERLRLLSSTERDLIRLVHEPGFPRWLDQIQATGGCAHPIYLSGHTTVRDAATGTVLRHYDTSGEPGGRMPVRCRNRRASRCQPCARLHAGDTFHLVRAGLVGGKGVADRVQLHPRLFVTLTAPSFGSVHRSGTANSAYCHPRREGGQCSHGRPLGCGRQHSDTDPALGQPLCPDCYDYTGHVLWHASAGLLWSRYVHTVRRHLASAAGITQTRLREHLTLSFAKVAEYQKRGAVHFHAVVRLDGPLGPASPPPLWATTELLEAAVRSAAASVEVRTPYSPATGERVIRWGVQLDVHAIRSRAFTESAVTDDAVAAYVAKYVSKSVGDAGGIDHRITDVDSIRLAPVNAHLRALMGTCWRLGGLPELAGLNLRSWTHTLGFRGHVLTKSRCYSTTYGALRNARTHYRSTDRPPDPENPTVTESTWRYVGSGHSLAEAELAAGIAEDLAQSRELYAEVGEAGGGGYG</sequence>
<name>A0A5J6GTJ5_STRKN</name>
<dbReference type="AlphaFoldDB" id="A0A5J6GTJ5"/>
<protein>
    <submittedName>
        <fullName evidence="1">Plasmid replication initiator protein</fullName>
    </submittedName>
</protein>
<dbReference type="EMBL" id="CP023699">
    <property type="protein sequence ID" value="QEU97561.1"/>
    <property type="molecule type" value="Genomic_DNA"/>
</dbReference>
<proteinExistence type="predicted"/>
<evidence type="ECO:0000313" key="2">
    <source>
        <dbReference type="Proteomes" id="UP000325529"/>
    </source>
</evidence>
<reference evidence="1 2" key="1">
    <citation type="submission" date="2017-09" db="EMBL/GenBank/DDBJ databases">
        <authorList>
            <person name="Lee N."/>
            <person name="Cho B.-K."/>
        </authorList>
    </citation>
    <scope>NUCLEOTIDE SEQUENCE [LARGE SCALE GENOMIC DNA]</scope>
    <source>
        <strain evidence="1 2">ATCC 12853</strain>
    </source>
</reference>
<gene>
    <name evidence="1" type="ORF">CP970_25285</name>
</gene>